<dbReference type="Proteomes" id="UP001549037">
    <property type="component" value="Unassembled WGS sequence"/>
</dbReference>
<comment type="catalytic activity">
    <reaction evidence="1 15">
        <text>[HPr protein]-L-serine + ATP = [HPr protein]-O-phospho-L-serine + ADP + H(+)</text>
        <dbReference type="Rhea" id="RHEA:46600"/>
        <dbReference type="Rhea" id="RHEA-COMP:11602"/>
        <dbReference type="Rhea" id="RHEA-COMP:11603"/>
        <dbReference type="ChEBI" id="CHEBI:15378"/>
        <dbReference type="ChEBI" id="CHEBI:29999"/>
        <dbReference type="ChEBI" id="CHEBI:30616"/>
        <dbReference type="ChEBI" id="CHEBI:83421"/>
        <dbReference type="ChEBI" id="CHEBI:456216"/>
    </reaction>
</comment>
<protein>
    <recommendedName>
        <fullName evidence="5 15">HPr kinase/phosphorylase</fullName>
        <shortName evidence="15">HPrK/P</shortName>
        <ecNumber evidence="15">2.7.11.-</ecNumber>
        <ecNumber evidence="15">2.7.4.-</ecNumber>
    </recommendedName>
    <alternativeName>
        <fullName evidence="13 15">HPr(Ser) kinase/phosphorylase</fullName>
    </alternativeName>
</protein>
<evidence type="ECO:0000256" key="5">
    <source>
        <dbReference type="ARBA" id="ARBA00018922"/>
    </source>
</evidence>
<dbReference type="CDD" id="cd01918">
    <property type="entry name" value="HprK_C"/>
    <property type="match status" value="1"/>
</dbReference>
<evidence type="ECO:0000259" key="17">
    <source>
        <dbReference type="Pfam" id="PF07475"/>
    </source>
</evidence>
<dbReference type="Pfam" id="PF02603">
    <property type="entry name" value="Hpr_kinase_N"/>
    <property type="match status" value="1"/>
</dbReference>
<dbReference type="SUPFAM" id="SSF75138">
    <property type="entry name" value="HprK N-terminal domain-like"/>
    <property type="match status" value="1"/>
</dbReference>
<comment type="cofactor">
    <cofactor evidence="2 15">
        <name>Mg(2+)</name>
        <dbReference type="ChEBI" id="CHEBI:18420"/>
    </cofactor>
</comment>
<feature type="domain" description="HPr(Ser) kinase/phosphorylase N-terminal" evidence="16">
    <location>
        <begin position="3"/>
        <end position="127"/>
    </location>
</feature>
<dbReference type="PANTHER" id="PTHR30305:SF1">
    <property type="entry name" value="HPR KINASE_PHOSPHORYLASE"/>
    <property type="match status" value="1"/>
</dbReference>
<feature type="binding site" evidence="15">
    <location>
        <position position="202"/>
    </location>
    <ligand>
        <name>Mg(2+)</name>
        <dbReference type="ChEBI" id="CHEBI:18420"/>
    </ligand>
</feature>
<dbReference type="InterPro" id="IPR011104">
    <property type="entry name" value="Hpr_kin/Pase_C"/>
</dbReference>
<feature type="binding site" evidence="15">
    <location>
        <begin position="153"/>
        <end position="160"/>
    </location>
    <ligand>
        <name>ATP</name>
        <dbReference type="ChEBI" id="CHEBI:30616"/>
    </ligand>
</feature>
<dbReference type="InterPro" id="IPR011126">
    <property type="entry name" value="Hpr_kin/Pase_Hpr_N"/>
</dbReference>
<feature type="domain" description="HPr kinase/phosphorylase C-terminal" evidence="17">
    <location>
        <begin position="131"/>
        <end position="298"/>
    </location>
</feature>
<dbReference type="Gene3D" id="3.40.1390.20">
    <property type="entry name" value="HprK N-terminal domain-like"/>
    <property type="match status" value="1"/>
</dbReference>
<keyword evidence="15" id="KW-0460">Magnesium</keyword>
<evidence type="ECO:0000256" key="13">
    <source>
        <dbReference type="ARBA" id="ARBA00033012"/>
    </source>
</evidence>
<feature type="binding site" evidence="15">
    <location>
        <position position="160"/>
    </location>
    <ligand>
        <name>Mg(2+)</name>
        <dbReference type="ChEBI" id="CHEBI:18420"/>
    </ligand>
</feature>
<dbReference type="InterPro" id="IPR003755">
    <property type="entry name" value="HPr(Ser)_kin/Pase"/>
</dbReference>
<sequence length="311" mass="34842">MVVTVKMLAEKVKLKPIYVTDEALEKEIITSDISRPGLEMTGYFDYYSPERIQLLGMKEWSYLNAMTSHNRYSVLKKMFQPETPAIIVARNLDIQDEMVQAAKEQGIAVLQSRVPTSRLSGEMSWYLDTCLAERTSVHGVLMDIYGMGVLIQGDSGIGKSETALELVKRGHRLVADDRVDVYAKDEETLWGEPAEILRHLIEIRGVGIIDVMSLYGASAVRNSSQVQLAVYLENFEKGKVFDRLGNGGEEIELSSVKIPRVRIPVKTGRNVSVVIEAAAMNHRAKQMGYDATKTFEERLTKLISQNEGSHD</sequence>
<keyword evidence="15" id="KW-0479">Metal-binding</keyword>
<evidence type="ECO:0000256" key="6">
    <source>
        <dbReference type="ARBA" id="ARBA00022527"/>
    </source>
</evidence>
<feature type="region of interest" description="Important for the catalytic mechanism of both phosphorylation and dephosphorylation" evidence="15">
    <location>
        <begin position="201"/>
        <end position="210"/>
    </location>
</feature>
<evidence type="ECO:0000256" key="15">
    <source>
        <dbReference type="HAMAP-Rule" id="MF_01249"/>
    </source>
</evidence>
<dbReference type="InterPro" id="IPR027417">
    <property type="entry name" value="P-loop_NTPase"/>
</dbReference>
<dbReference type="NCBIfam" id="TIGR00679">
    <property type="entry name" value="hpr-ser"/>
    <property type="match status" value="1"/>
</dbReference>
<evidence type="ECO:0000313" key="18">
    <source>
        <dbReference type="EMBL" id="MET3634388.1"/>
    </source>
</evidence>
<dbReference type="EC" id="2.7.4.-" evidence="15"/>
<dbReference type="RefSeq" id="WP_354368704.1">
    <property type="nucleotide sequence ID" value="NZ_JBEPLN010000014.1"/>
</dbReference>
<evidence type="ECO:0000256" key="14">
    <source>
        <dbReference type="ARBA" id="ARBA00047657"/>
    </source>
</evidence>
<keyword evidence="9 15" id="KW-0418">Kinase</keyword>
<keyword evidence="11 15" id="KW-0511">Multifunctional enzyme</keyword>
<feature type="active site" evidence="15">
    <location>
        <position position="138"/>
    </location>
</feature>
<reference evidence="18 19" key="1">
    <citation type="submission" date="2024-06" db="EMBL/GenBank/DDBJ databases">
        <title>Genomic Encyclopedia of Type Strains, Phase IV (KMG-IV): sequencing the most valuable type-strain genomes for metagenomic binning, comparative biology and taxonomic classification.</title>
        <authorList>
            <person name="Goeker M."/>
        </authorList>
    </citation>
    <scope>NUCLEOTIDE SEQUENCE [LARGE SCALE GENOMIC DNA]</scope>
    <source>
        <strain evidence="18 19">DSM 28302</strain>
    </source>
</reference>
<evidence type="ECO:0000256" key="3">
    <source>
        <dbReference type="ARBA" id="ARBA00006883"/>
    </source>
</evidence>
<evidence type="ECO:0000256" key="10">
    <source>
        <dbReference type="ARBA" id="ARBA00022840"/>
    </source>
</evidence>
<evidence type="ECO:0000259" key="16">
    <source>
        <dbReference type="Pfam" id="PF02603"/>
    </source>
</evidence>
<feature type="region of interest" description="Important for the catalytic mechanism of dephosphorylation" evidence="15">
    <location>
        <begin position="264"/>
        <end position="269"/>
    </location>
</feature>
<dbReference type="InterPro" id="IPR028979">
    <property type="entry name" value="Ser_kin/Pase_Hpr-like_N_sf"/>
</dbReference>
<organism evidence="18 19">
    <name type="scientific">Streptococcus porcorum</name>
    <dbReference type="NCBI Taxonomy" id="701526"/>
    <lineage>
        <taxon>Bacteria</taxon>
        <taxon>Bacillati</taxon>
        <taxon>Bacillota</taxon>
        <taxon>Bacilli</taxon>
        <taxon>Lactobacillales</taxon>
        <taxon>Streptococcaceae</taxon>
        <taxon>Streptococcus</taxon>
    </lineage>
</organism>
<dbReference type="EC" id="2.7.11.-" evidence="15"/>
<comment type="miscellaneous">
    <text evidence="15">Both phosphorylation and phosphorolysis are carried out by the same active site and suggest a common mechanism for both reactions.</text>
</comment>
<gene>
    <name evidence="15" type="primary">hprK</name>
    <name evidence="18" type="ORF">ABID28_001031</name>
</gene>
<dbReference type="GO" id="GO:0016301">
    <property type="term" value="F:kinase activity"/>
    <property type="evidence" value="ECO:0007669"/>
    <property type="project" value="UniProtKB-KW"/>
</dbReference>
<keyword evidence="6 15" id="KW-0723">Serine/threonine-protein kinase</keyword>
<feature type="active site" description="Proton acceptor; for phosphorylation activity. Proton donor; for dephosphorylation activity" evidence="15">
    <location>
        <position position="177"/>
    </location>
</feature>
<keyword evidence="12 15" id="KW-0119">Carbohydrate metabolism</keyword>
<dbReference type="Pfam" id="PF07475">
    <property type="entry name" value="Hpr_kinase_C"/>
    <property type="match status" value="1"/>
</dbReference>
<comment type="function">
    <text evidence="15">Catalyzes the ATP- as well as the pyrophosphate-dependent phosphorylation of a specific serine residue in HPr, a phosphocarrier protein of the phosphoenolpyruvate-dependent sugar phosphotransferase system (PTS). HprK/P also catalyzes the pyrophosphate-producing, inorganic phosphate-dependent dephosphorylation (phosphorolysis) of seryl-phosphorylated HPr (P-Ser-HPr). The two antagonistic activities of HprK/P are regulated by several intracellular metabolites, which change their concentration in response to the absence or presence of rapidly metabolisable carbon sources (glucose, fructose, etc.) in the growth medium. Therefore, by controlling the phosphorylation state of HPr, HPrK/P is a sensor enzyme that plays a major role in the regulation of carbon metabolism and sugar transport: it mediates carbon catabolite repression (CCR), and regulates PTS-catalyzed carbohydrate uptake and inducer exclusion.</text>
</comment>
<proteinExistence type="inferred from homology"/>
<evidence type="ECO:0000313" key="19">
    <source>
        <dbReference type="Proteomes" id="UP001549037"/>
    </source>
</evidence>
<keyword evidence="7 15" id="KW-0808">Transferase</keyword>
<evidence type="ECO:0000256" key="9">
    <source>
        <dbReference type="ARBA" id="ARBA00022777"/>
    </source>
</evidence>
<dbReference type="PANTHER" id="PTHR30305">
    <property type="entry name" value="PROTEIN YJDM-RELATED"/>
    <property type="match status" value="1"/>
</dbReference>
<comment type="subunit">
    <text evidence="4 15">Homohexamer.</text>
</comment>
<evidence type="ECO:0000256" key="1">
    <source>
        <dbReference type="ARBA" id="ARBA00001120"/>
    </source>
</evidence>
<dbReference type="SUPFAM" id="SSF53795">
    <property type="entry name" value="PEP carboxykinase-like"/>
    <property type="match status" value="1"/>
</dbReference>
<evidence type="ECO:0000256" key="2">
    <source>
        <dbReference type="ARBA" id="ARBA00001946"/>
    </source>
</evidence>
<comment type="domain">
    <text evidence="15">The Walker A ATP-binding motif also binds Pi and PPi.</text>
</comment>
<evidence type="ECO:0000256" key="8">
    <source>
        <dbReference type="ARBA" id="ARBA00022741"/>
    </source>
</evidence>
<keyword evidence="19" id="KW-1185">Reference proteome</keyword>
<name>A0ABV2JF48_9STRE</name>
<dbReference type="HAMAP" id="MF_01249">
    <property type="entry name" value="HPr_kinase"/>
    <property type="match status" value="1"/>
</dbReference>
<evidence type="ECO:0000256" key="4">
    <source>
        <dbReference type="ARBA" id="ARBA00011643"/>
    </source>
</evidence>
<dbReference type="EMBL" id="JBEPLN010000014">
    <property type="protein sequence ID" value="MET3634388.1"/>
    <property type="molecule type" value="Genomic_DNA"/>
</dbReference>
<comment type="catalytic activity">
    <reaction evidence="14 15">
        <text>[HPr protein]-O-phospho-L-serine + phosphate + H(+) = [HPr protein]-L-serine + diphosphate</text>
        <dbReference type="Rhea" id="RHEA:46604"/>
        <dbReference type="Rhea" id="RHEA-COMP:11602"/>
        <dbReference type="Rhea" id="RHEA-COMP:11603"/>
        <dbReference type="ChEBI" id="CHEBI:15378"/>
        <dbReference type="ChEBI" id="CHEBI:29999"/>
        <dbReference type="ChEBI" id="CHEBI:33019"/>
        <dbReference type="ChEBI" id="CHEBI:43474"/>
        <dbReference type="ChEBI" id="CHEBI:83421"/>
    </reaction>
</comment>
<evidence type="ECO:0000256" key="11">
    <source>
        <dbReference type="ARBA" id="ARBA00023268"/>
    </source>
</evidence>
<evidence type="ECO:0000256" key="7">
    <source>
        <dbReference type="ARBA" id="ARBA00022679"/>
    </source>
</evidence>
<accession>A0ABV2JF48</accession>
<dbReference type="Gene3D" id="3.40.50.300">
    <property type="entry name" value="P-loop containing nucleotide triphosphate hydrolases"/>
    <property type="match status" value="1"/>
</dbReference>
<comment type="caution">
    <text evidence="18">The sequence shown here is derived from an EMBL/GenBank/DDBJ whole genome shotgun (WGS) entry which is preliminary data.</text>
</comment>
<evidence type="ECO:0000256" key="12">
    <source>
        <dbReference type="ARBA" id="ARBA00023277"/>
    </source>
</evidence>
<comment type="similarity">
    <text evidence="3 15">Belongs to the HPrK/P family.</text>
</comment>
<keyword evidence="8 15" id="KW-0547">Nucleotide-binding</keyword>
<keyword evidence="10 15" id="KW-0067">ATP-binding</keyword>
<feature type="active site" evidence="15">
    <location>
        <position position="159"/>
    </location>
</feature>
<feature type="active site" evidence="15">
    <location>
        <position position="243"/>
    </location>
</feature>